<organism evidence="8 9">
    <name type="scientific">Anditalea andensis</name>
    <dbReference type="NCBI Taxonomy" id="1048983"/>
    <lineage>
        <taxon>Bacteria</taxon>
        <taxon>Pseudomonadati</taxon>
        <taxon>Bacteroidota</taxon>
        <taxon>Cytophagia</taxon>
        <taxon>Cytophagales</taxon>
        <taxon>Cytophagaceae</taxon>
        <taxon>Anditalea</taxon>
    </lineage>
</organism>
<dbReference type="InterPro" id="IPR011033">
    <property type="entry name" value="PRC_barrel-like_sf"/>
</dbReference>
<proteinExistence type="inferred from homology"/>
<evidence type="ECO:0000259" key="6">
    <source>
        <dbReference type="Pfam" id="PF01782"/>
    </source>
</evidence>
<keyword evidence="4 5" id="KW-0143">Chaperone</keyword>
<evidence type="ECO:0000256" key="3">
    <source>
        <dbReference type="ARBA" id="ARBA00022552"/>
    </source>
</evidence>
<comment type="similarity">
    <text evidence="5">Belongs to the RimM family.</text>
</comment>
<feature type="domain" description="RimM N-terminal" evidence="6">
    <location>
        <begin position="8"/>
        <end position="88"/>
    </location>
</feature>
<evidence type="ECO:0000259" key="7">
    <source>
        <dbReference type="Pfam" id="PF24986"/>
    </source>
</evidence>
<dbReference type="OrthoDB" id="9810331at2"/>
<dbReference type="GO" id="GO:0005737">
    <property type="term" value="C:cytoplasm"/>
    <property type="evidence" value="ECO:0007669"/>
    <property type="project" value="UniProtKB-SubCell"/>
</dbReference>
<keyword evidence="2 5" id="KW-0690">Ribosome biogenesis</keyword>
<evidence type="ECO:0000256" key="4">
    <source>
        <dbReference type="ARBA" id="ARBA00023186"/>
    </source>
</evidence>
<comment type="subunit">
    <text evidence="5">Binds ribosomal protein uS19.</text>
</comment>
<dbReference type="RefSeq" id="WP_035078220.1">
    <property type="nucleotide sequence ID" value="NZ_JMIH01000028.1"/>
</dbReference>
<dbReference type="GO" id="GO:0043022">
    <property type="term" value="F:ribosome binding"/>
    <property type="evidence" value="ECO:0007669"/>
    <property type="project" value="InterPro"/>
</dbReference>
<dbReference type="Proteomes" id="UP000027821">
    <property type="component" value="Unassembled WGS sequence"/>
</dbReference>
<sequence length="176" mass="20040">MNIDNCYQIGYISKVHGLHGEVTVVLDVDDPSQYEDLEHVFLEQKSRLAPYFLEHFVLQPGNKALAKFEEYETVNDASTLVGAVVYLPLNALPTLEDHQYYFHDLIGFTVEDQNHGELGEIKIIYDLQTQDLIGLDYKGKEVLIPIQDGIITKVDKTAKKVFCHLPEGLLDIYLED</sequence>
<comment type="subcellular location">
    <subcellularLocation>
        <location evidence="5">Cytoplasm</location>
    </subcellularLocation>
</comment>
<dbReference type="InterPro" id="IPR056792">
    <property type="entry name" value="PRC_RimM"/>
</dbReference>
<dbReference type="eggNOG" id="COG0806">
    <property type="taxonomic scope" value="Bacteria"/>
</dbReference>
<dbReference type="GO" id="GO:0042274">
    <property type="term" value="P:ribosomal small subunit biogenesis"/>
    <property type="evidence" value="ECO:0007669"/>
    <property type="project" value="UniProtKB-UniRule"/>
</dbReference>
<feature type="domain" description="Ribosome maturation factor RimM PRC barrel" evidence="7">
    <location>
        <begin position="103"/>
        <end position="169"/>
    </location>
</feature>
<gene>
    <name evidence="5" type="primary">rimM</name>
    <name evidence="8" type="ORF">EL17_19275</name>
</gene>
<dbReference type="GO" id="GO:0006364">
    <property type="term" value="P:rRNA processing"/>
    <property type="evidence" value="ECO:0007669"/>
    <property type="project" value="UniProtKB-UniRule"/>
</dbReference>
<dbReference type="InterPro" id="IPR036976">
    <property type="entry name" value="RimM_N_sf"/>
</dbReference>
<evidence type="ECO:0000256" key="5">
    <source>
        <dbReference type="HAMAP-Rule" id="MF_00014"/>
    </source>
</evidence>
<comment type="caution">
    <text evidence="8">The sequence shown here is derived from an EMBL/GenBank/DDBJ whole genome shotgun (WGS) entry which is preliminary data.</text>
</comment>
<dbReference type="Pfam" id="PF24986">
    <property type="entry name" value="PRC_RimM"/>
    <property type="match status" value="1"/>
</dbReference>
<reference evidence="8 9" key="1">
    <citation type="submission" date="2014-04" db="EMBL/GenBank/DDBJ databases">
        <title>Characterization and application of a salt tolerant electro-active bacterium.</title>
        <authorList>
            <person name="Yang L."/>
            <person name="Wei S."/>
            <person name="Tay Q.X.M."/>
        </authorList>
    </citation>
    <scope>NUCLEOTIDE SEQUENCE [LARGE SCALE GENOMIC DNA]</scope>
    <source>
        <strain evidence="8 9">LY1</strain>
    </source>
</reference>
<dbReference type="EMBL" id="JMIH01000028">
    <property type="protein sequence ID" value="KEO72057.1"/>
    <property type="molecule type" value="Genomic_DNA"/>
</dbReference>
<keyword evidence="1 5" id="KW-0963">Cytoplasm</keyword>
<dbReference type="SUPFAM" id="SSF50346">
    <property type="entry name" value="PRC-barrel domain"/>
    <property type="match status" value="1"/>
</dbReference>
<dbReference type="InterPro" id="IPR002676">
    <property type="entry name" value="RimM_N"/>
</dbReference>
<dbReference type="PANTHER" id="PTHR33692:SF1">
    <property type="entry name" value="RIBOSOME MATURATION FACTOR RIMM"/>
    <property type="match status" value="1"/>
</dbReference>
<dbReference type="HAMAP" id="MF_00014">
    <property type="entry name" value="Ribosome_mat_RimM"/>
    <property type="match status" value="1"/>
</dbReference>
<comment type="function">
    <text evidence="5">An accessory protein needed during the final step in the assembly of 30S ribosomal subunit, possibly for assembly of the head region. Essential for efficient processing of 16S rRNA. May be needed both before and after RbfA during the maturation of 16S rRNA. It has affinity for free ribosomal 30S subunits but not for 70S ribosomes.</text>
</comment>
<dbReference type="STRING" id="1048983.EL17_19275"/>
<dbReference type="InterPro" id="IPR009000">
    <property type="entry name" value="Transl_B-barrel_sf"/>
</dbReference>
<name>A0A074LE49_9BACT</name>
<dbReference type="SUPFAM" id="SSF50447">
    <property type="entry name" value="Translation proteins"/>
    <property type="match status" value="1"/>
</dbReference>
<dbReference type="Gene3D" id="2.30.30.240">
    <property type="entry name" value="PRC-barrel domain"/>
    <property type="match status" value="1"/>
</dbReference>
<evidence type="ECO:0000313" key="9">
    <source>
        <dbReference type="Proteomes" id="UP000027821"/>
    </source>
</evidence>
<dbReference type="InterPro" id="IPR011961">
    <property type="entry name" value="RimM"/>
</dbReference>
<dbReference type="NCBIfam" id="TIGR02273">
    <property type="entry name" value="16S_RimM"/>
    <property type="match status" value="1"/>
</dbReference>
<dbReference type="Pfam" id="PF01782">
    <property type="entry name" value="RimM"/>
    <property type="match status" value="1"/>
</dbReference>
<keyword evidence="9" id="KW-1185">Reference proteome</keyword>
<dbReference type="Gene3D" id="2.40.30.60">
    <property type="entry name" value="RimM"/>
    <property type="match status" value="1"/>
</dbReference>
<dbReference type="PANTHER" id="PTHR33692">
    <property type="entry name" value="RIBOSOME MATURATION FACTOR RIMM"/>
    <property type="match status" value="1"/>
</dbReference>
<protein>
    <recommendedName>
        <fullName evidence="5">Ribosome maturation factor RimM</fullName>
    </recommendedName>
</protein>
<evidence type="ECO:0000256" key="1">
    <source>
        <dbReference type="ARBA" id="ARBA00022490"/>
    </source>
</evidence>
<evidence type="ECO:0000313" key="8">
    <source>
        <dbReference type="EMBL" id="KEO72057.1"/>
    </source>
</evidence>
<dbReference type="AlphaFoldDB" id="A0A074LE49"/>
<accession>A0A074LE49</accession>
<dbReference type="GO" id="GO:0005840">
    <property type="term" value="C:ribosome"/>
    <property type="evidence" value="ECO:0007669"/>
    <property type="project" value="InterPro"/>
</dbReference>
<keyword evidence="3 5" id="KW-0698">rRNA processing</keyword>
<evidence type="ECO:0000256" key="2">
    <source>
        <dbReference type="ARBA" id="ARBA00022517"/>
    </source>
</evidence>
<comment type="domain">
    <text evidence="5">The PRC barrel domain binds ribosomal protein uS19.</text>
</comment>